<reference evidence="6 7" key="2">
    <citation type="journal article" date="2017" name="Sci. Rep.">
        <title>Ant-infecting Ophiocordyceps genomes reveal a high diversity of potential behavioral manipulation genes and a possible major role for enterotoxins.</title>
        <authorList>
            <person name="de Bekker C."/>
            <person name="Ohm R.A."/>
            <person name="Evans H.C."/>
            <person name="Brachmann A."/>
            <person name="Hughes D.P."/>
        </authorList>
    </citation>
    <scope>NUCLEOTIDE SEQUENCE [LARGE SCALE GENOMIC DNA]</scope>
    <source>
        <strain evidence="6 7">SC16a</strain>
    </source>
</reference>
<keyword evidence="4" id="KW-0560">Oxidoreductase</keyword>
<dbReference type="Pfam" id="PF00743">
    <property type="entry name" value="FMO-like"/>
    <property type="match status" value="1"/>
</dbReference>
<keyword evidence="2" id="KW-0285">Flavoprotein</keyword>
<dbReference type="Pfam" id="PF19834">
    <property type="entry name" value="DUF6314"/>
    <property type="match status" value="1"/>
</dbReference>
<evidence type="ECO:0000256" key="2">
    <source>
        <dbReference type="ARBA" id="ARBA00022630"/>
    </source>
</evidence>
<sequence>MAQGKPMTTKSVCVVGAGPSGLVAAKTLLHNAPKEAFRVTVLDRQGAIGGLWPSSVADRRRQIDPLMLANQSRHTMHFSDLAWDVDAPPVPRAFELGKYLHRYLDRYLTPHPAFELRLQTQLVRAKPSPGGAWELLLEAGGRDETAVFDYLLVASGHFGKPMPLPDSLALPQAVPVIHSCQYRDLKSLLGSRPPAHGKVLVVGGQMSGVEIAGTIAAHLSSAAHSPGETLIPGIDGYSVHHIVQRPSWVFPIFTTPEPEAAAPHFLPLDFSRFNSNNRPLPLANTQGHIGREAAQAVHAHLHGSLGGDQSVFSPLLRVDDEARTEPPYLVVSDWYCDFVRSGLITLSKGKLESLQASTAIVSPDGAEVHNVAAVVLANGFDPSPSLNFLPEDILRKLHHSSRHPSQPLALSFHGTHHPEVPGLGFVGFYRSPYWGVMQMQARFLTQLWSEPSAHPKALQRKLAIDDSVGHTLALRDDARVSQFPMGDYPWLMQEFAEALSIEPQTVSLERLPLLPHNGLPLDMLTPSRYVSPTDDGPARDEAAKSILNTVDATATSLTSPKFVARAVFRSLLGSWKLDRSLISRLPSHPSGHFSGTAKFLLREATADGMRCVGEASTDDEVVSGGPAMEYLYVEEGEFKTDTGLAFRATRRYVWRYDERRDVLSAWFAKTDDPSRADYLFHEMEFQPRQGGSDDGWKATAGHLCIDDYYDVRYNFAFKAVNLGGWNIEYTVKGPKKDYSIRGTYSRLADGRR</sequence>
<evidence type="ECO:0000313" key="6">
    <source>
        <dbReference type="EMBL" id="PFH63419.1"/>
    </source>
</evidence>
<dbReference type="EMBL" id="LAZP02000001">
    <property type="protein sequence ID" value="PFH63419.1"/>
    <property type="molecule type" value="Genomic_DNA"/>
</dbReference>
<proteinExistence type="inferred from homology"/>
<dbReference type="InterPro" id="IPR020946">
    <property type="entry name" value="Flavin_mOase-like"/>
</dbReference>
<evidence type="ECO:0000256" key="1">
    <source>
        <dbReference type="ARBA" id="ARBA00009183"/>
    </source>
</evidence>
<protein>
    <recommendedName>
        <fullName evidence="5">DUF6314 domain-containing protein</fullName>
    </recommendedName>
</protein>
<dbReference type="GO" id="GO:0050660">
    <property type="term" value="F:flavin adenine dinucleotide binding"/>
    <property type="evidence" value="ECO:0007669"/>
    <property type="project" value="InterPro"/>
</dbReference>
<dbReference type="InterPro" id="IPR036188">
    <property type="entry name" value="FAD/NAD-bd_sf"/>
</dbReference>
<accession>A0A2A9PQK0</accession>
<dbReference type="PANTHER" id="PTHR23023">
    <property type="entry name" value="DIMETHYLANILINE MONOOXYGENASE"/>
    <property type="match status" value="1"/>
</dbReference>
<dbReference type="GO" id="GO:0004499">
    <property type="term" value="F:N,N-dimethylaniline monooxygenase activity"/>
    <property type="evidence" value="ECO:0007669"/>
    <property type="project" value="InterPro"/>
</dbReference>
<name>A0A2A9PQK0_OPHUN</name>
<dbReference type="InterPro" id="IPR050346">
    <property type="entry name" value="FMO-like"/>
</dbReference>
<dbReference type="Gene3D" id="3.50.50.60">
    <property type="entry name" value="FAD/NAD(P)-binding domain"/>
    <property type="match status" value="1"/>
</dbReference>
<gene>
    <name evidence="6" type="ORF">XA68_10008</name>
</gene>
<comment type="caution">
    <text evidence="6">The sequence shown here is derived from an EMBL/GenBank/DDBJ whole genome shotgun (WGS) entry which is preliminary data.</text>
</comment>
<dbReference type="STRING" id="268505.A0A2A9PQK0"/>
<reference evidence="6 7" key="1">
    <citation type="journal article" date="2015" name="BMC Genomics">
        <title>Gene expression during zombie ant biting behavior reflects the complexity underlying fungal parasitic behavioral manipulation.</title>
        <authorList>
            <person name="de Bekker C."/>
            <person name="Ohm R.A."/>
            <person name="Loreto R.G."/>
            <person name="Sebastian A."/>
            <person name="Albert I."/>
            <person name="Merrow M."/>
            <person name="Brachmann A."/>
            <person name="Hughes D.P."/>
        </authorList>
    </citation>
    <scope>NUCLEOTIDE SEQUENCE [LARGE SCALE GENOMIC DNA]</scope>
    <source>
        <strain evidence="6 7">SC16a</strain>
    </source>
</reference>
<feature type="domain" description="DUF6314" evidence="5">
    <location>
        <begin position="571"/>
        <end position="746"/>
    </location>
</feature>
<keyword evidence="7" id="KW-1185">Reference proteome</keyword>
<dbReference type="AlphaFoldDB" id="A0A2A9PQK0"/>
<evidence type="ECO:0000259" key="5">
    <source>
        <dbReference type="Pfam" id="PF19834"/>
    </source>
</evidence>
<dbReference type="Proteomes" id="UP000037136">
    <property type="component" value="Unassembled WGS sequence"/>
</dbReference>
<evidence type="ECO:0000256" key="4">
    <source>
        <dbReference type="ARBA" id="ARBA00023002"/>
    </source>
</evidence>
<dbReference type="SUPFAM" id="SSF51905">
    <property type="entry name" value="FAD/NAD(P)-binding domain"/>
    <property type="match status" value="1"/>
</dbReference>
<evidence type="ECO:0000313" key="7">
    <source>
        <dbReference type="Proteomes" id="UP000037136"/>
    </source>
</evidence>
<evidence type="ECO:0000256" key="3">
    <source>
        <dbReference type="ARBA" id="ARBA00022827"/>
    </source>
</evidence>
<keyword evidence="3" id="KW-0274">FAD</keyword>
<dbReference type="InterPro" id="IPR045632">
    <property type="entry name" value="DUF6314"/>
</dbReference>
<organism evidence="6 7">
    <name type="scientific">Ophiocordyceps unilateralis</name>
    <name type="common">Zombie-ant fungus</name>
    <name type="synonym">Torrubia unilateralis</name>
    <dbReference type="NCBI Taxonomy" id="268505"/>
    <lineage>
        <taxon>Eukaryota</taxon>
        <taxon>Fungi</taxon>
        <taxon>Dikarya</taxon>
        <taxon>Ascomycota</taxon>
        <taxon>Pezizomycotina</taxon>
        <taxon>Sordariomycetes</taxon>
        <taxon>Hypocreomycetidae</taxon>
        <taxon>Hypocreales</taxon>
        <taxon>Ophiocordycipitaceae</taxon>
        <taxon>Ophiocordyceps</taxon>
    </lineage>
</organism>
<dbReference type="OrthoDB" id="66881at2759"/>
<dbReference type="GO" id="GO:0050661">
    <property type="term" value="F:NADP binding"/>
    <property type="evidence" value="ECO:0007669"/>
    <property type="project" value="InterPro"/>
</dbReference>
<comment type="similarity">
    <text evidence="1">Belongs to the FMO family.</text>
</comment>
<dbReference type="PRINTS" id="PR00368">
    <property type="entry name" value="FADPNR"/>
</dbReference>